<dbReference type="EMBL" id="CAJHUC010002888">
    <property type="protein sequence ID" value="CAD7704497.1"/>
    <property type="molecule type" value="Genomic_DNA"/>
</dbReference>
<keyword evidence="2" id="KW-1185">Reference proteome</keyword>
<accession>A0A8S1JC13</accession>
<organism evidence="1 2">
    <name type="scientific">Ostreobium quekettii</name>
    <dbReference type="NCBI Taxonomy" id="121088"/>
    <lineage>
        <taxon>Eukaryota</taxon>
        <taxon>Viridiplantae</taxon>
        <taxon>Chlorophyta</taxon>
        <taxon>core chlorophytes</taxon>
        <taxon>Ulvophyceae</taxon>
        <taxon>TCBD clade</taxon>
        <taxon>Bryopsidales</taxon>
        <taxon>Ostreobineae</taxon>
        <taxon>Ostreobiaceae</taxon>
        <taxon>Ostreobium</taxon>
    </lineage>
</organism>
<evidence type="ECO:0000313" key="1">
    <source>
        <dbReference type="EMBL" id="CAD7704497.1"/>
    </source>
</evidence>
<protein>
    <submittedName>
        <fullName evidence="1">Uncharacterized protein</fullName>
    </submittedName>
</protein>
<comment type="caution">
    <text evidence="1">The sequence shown here is derived from an EMBL/GenBank/DDBJ whole genome shotgun (WGS) entry which is preliminary data.</text>
</comment>
<sequence length="515" mass="57551">MPTNLLDKFGLDRNPFTDRTAEKTSLHDASLYQHSDMQGFRPSDRTYVIFGRRGSGKTTIRLQMMAAYRAHNEAAQEAGKSRGHFVVDLCRPGHLTACLREFQERIGANLENWDAQFQENWTTIDMVDCILSFAATELVSRIVKPGGKGLEMLKALRNEGRRAKQFLLLAHLYARTDSAALAFLRKSLIPPPYTTSQVAGGVGIGMAAIAGTTIVANSPGIQDALSGPLDRMWDTLTQHLPGLDKYPKLYLAGAGLAVAASAWGYLQAVSRRSMRRAEGVQRSIRVVKQQRPELIGLLLGQLFTPSDTVDTVREMYIGVSAHQKLDLLQDLVMLMGFESLTVFGDCFDEVTLLDPVLYPGAIKVFARDVCRNDLLNFGRLHFFFPDSRLALDLNTDKTLKEARFDRHYVRDLVWSRHQLEELAERRWQASQDANRASAIAMEGSDPDMGSETTFSDLFKKVRGEDFSSYIAKLSTPRELLMMMSEMFSRMEAHPDGALTAQDMEIAVTKALEQAV</sequence>
<dbReference type="OrthoDB" id="565013at2759"/>
<dbReference type="SUPFAM" id="SSF52540">
    <property type="entry name" value="P-loop containing nucleoside triphosphate hydrolases"/>
    <property type="match status" value="1"/>
</dbReference>
<reference evidence="1" key="1">
    <citation type="submission" date="2020-12" db="EMBL/GenBank/DDBJ databases">
        <authorList>
            <person name="Iha C."/>
        </authorList>
    </citation>
    <scope>NUCLEOTIDE SEQUENCE</scope>
</reference>
<dbReference type="InterPro" id="IPR027417">
    <property type="entry name" value="P-loop_NTPase"/>
</dbReference>
<dbReference type="Proteomes" id="UP000708148">
    <property type="component" value="Unassembled WGS sequence"/>
</dbReference>
<name>A0A8S1JC13_9CHLO</name>
<gene>
    <name evidence="1" type="ORF">OSTQU699_LOCUS9852</name>
</gene>
<evidence type="ECO:0000313" key="2">
    <source>
        <dbReference type="Proteomes" id="UP000708148"/>
    </source>
</evidence>
<proteinExistence type="predicted"/>
<dbReference type="AlphaFoldDB" id="A0A8S1JC13"/>